<protein>
    <recommendedName>
        <fullName evidence="9">Protein-export membrane protein SecG</fullName>
    </recommendedName>
</protein>
<keyword evidence="5 9" id="KW-0653">Protein transport</keyword>
<keyword evidence="8 9" id="KW-0472">Membrane</keyword>
<accession>A0A931SB62</accession>
<comment type="similarity">
    <text evidence="2 9">Belongs to the SecG family.</text>
</comment>
<evidence type="ECO:0000256" key="2">
    <source>
        <dbReference type="ARBA" id="ARBA00008445"/>
    </source>
</evidence>
<evidence type="ECO:0000256" key="3">
    <source>
        <dbReference type="ARBA" id="ARBA00022448"/>
    </source>
</evidence>
<keyword evidence="9" id="KW-1003">Cell membrane</keyword>
<name>A0A931SB62_9BACT</name>
<reference evidence="10" key="1">
    <citation type="submission" date="2020-07" db="EMBL/GenBank/DDBJ databases">
        <title>Huge and variable diversity of episymbiotic CPR bacteria and DPANN archaea in groundwater ecosystems.</title>
        <authorList>
            <person name="He C.Y."/>
            <person name="Keren R."/>
            <person name="Whittaker M."/>
            <person name="Farag I.F."/>
            <person name="Doudna J."/>
            <person name="Cate J.H.D."/>
            <person name="Banfield J.F."/>
        </authorList>
    </citation>
    <scope>NUCLEOTIDE SEQUENCE</scope>
    <source>
        <strain evidence="10">NC_groundwater_193_Ag_S-0.1um_51_7</strain>
    </source>
</reference>
<dbReference type="GO" id="GO:0005886">
    <property type="term" value="C:plasma membrane"/>
    <property type="evidence" value="ECO:0007669"/>
    <property type="project" value="UniProtKB-SubCell"/>
</dbReference>
<comment type="function">
    <text evidence="9">Involved in protein export. Participates in an early event of protein translocation.</text>
</comment>
<keyword evidence="3 9" id="KW-0813">Transport</keyword>
<feature type="transmembrane region" description="Helical" evidence="9">
    <location>
        <begin position="6"/>
        <end position="25"/>
    </location>
</feature>
<dbReference type="Pfam" id="PF03840">
    <property type="entry name" value="SecG"/>
    <property type="match status" value="1"/>
</dbReference>
<evidence type="ECO:0000256" key="4">
    <source>
        <dbReference type="ARBA" id="ARBA00022692"/>
    </source>
</evidence>
<proteinExistence type="inferred from homology"/>
<evidence type="ECO:0000256" key="5">
    <source>
        <dbReference type="ARBA" id="ARBA00022927"/>
    </source>
</evidence>
<dbReference type="GO" id="GO:0015450">
    <property type="term" value="F:protein-transporting ATPase activity"/>
    <property type="evidence" value="ECO:0007669"/>
    <property type="project" value="UniProtKB-UniRule"/>
</dbReference>
<comment type="subcellular location">
    <subcellularLocation>
        <location evidence="9">Cell membrane</location>
        <topology evidence="9">Multi-pass membrane protein</topology>
    </subcellularLocation>
    <subcellularLocation>
        <location evidence="1">Membrane</location>
        <topology evidence="1">Multi-pass membrane protein</topology>
    </subcellularLocation>
</comment>
<evidence type="ECO:0000256" key="1">
    <source>
        <dbReference type="ARBA" id="ARBA00004141"/>
    </source>
</evidence>
<keyword evidence="6 9" id="KW-1133">Transmembrane helix</keyword>
<feature type="transmembrane region" description="Helical" evidence="9">
    <location>
        <begin position="52"/>
        <end position="76"/>
    </location>
</feature>
<evidence type="ECO:0000256" key="7">
    <source>
        <dbReference type="ARBA" id="ARBA00023010"/>
    </source>
</evidence>
<evidence type="ECO:0000256" key="9">
    <source>
        <dbReference type="RuleBase" id="RU365087"/>
    </source>
</evidence>
<gene>
    <name evidence="10" type="primary">secG</name>
    <name evidence="10" type="ORF">HYT40_01160</name>
</gene>
<dbReference type="NCBIfam" id="TIGR00810">
    <property type="entry name" value="secG"/>
    <property type="match status" value="1"/>
</dbReference>
<keyword evidence="7 9" id="KW-0811">Translocation</keyword>
<evidence type="ECO:0000313" key="10">
    <source>
        <dbReference type="EMBL" id="MBI2096750.1"/>
    </source>
</evidence>
<dbReference type="AlphaFoldDB" id="A0A931SB62"/>
<dbReference type="Proteomes" id="UP000724148">
    <property type="component" value="Unassembled WGS sequence"/>
</dbReference>
<evidence type="ECO:0000256" key="6">
    <source>
        <dbReference type="ARBA" id="ARBA00022989"/>
    </source>
</evidence>
<sequence length="77" mass="8243">MKLLAQFLPIIQIVLSILVIVSILLQQRGGGLSAAFGGDGNIYRTKRGVEKIIFRSTIVLAVLLALSAILTIILSLP</sequence>
<keyword evidence="4 9" id="KW-0812">Transmembrane</keyword>
<evidence type="ECO:0000256" key="8">
    <source>
        <dbReference type="ARBA" id="ARBA00023136"/>
    </source>
</evidence>
<comment type="caution">
    <text evidence="10">The sequence shown here is derived from an EMBL/GenBank/DDBJ whole genome shotgun (WGS) entry which is preliminary data.</text>
</comment>
<organism evidence="10 11">
    <name type="scientific">Candidatus Sungiibacteriota bacterium</name>
    <dbReference type="NCBI Taxonomy" id="2750080"/>
    <lineage>
        <taxon>Bacteria</taxon>
        <taxon>Candidatus Sungiibacteriota</taxon>
    </lineage>
</organism>
<evidence type="ECO:0000313" key="11">
    <source>
        <dbReference type="Proteomes" id="UP000724148"/>
    </source>
</evidence>
<dbReference type="EMBL" id="JACOZA010000029">
    <property type="protein sequence ID" value="MBI2096750.1"/>
    <property type="molecule type" value="Genomic_DNA"/>
</dbReference>
<dbReference type="GO" id="GO:0009306">
    <property type="term" value="P:protein secretion"/>
    <property type="evidence" value="ECO:0007669"/>
    <property type="project" value="UniProtKB-UniRule"/>
</dbReference>
<dbReference type="InterPro" id="IPR004692">
    <property type="entry name" value="SecG"/>
</dbReference>